<dbReference type="InterPro" id="IPR027470">
    <property type="entry name" value="Cation_efflux_CTD"/>
</dbReference>
<evidence type="ECO:0000259" key="8">
    <source>
        <dbReference type="Pfam" id="PF01545"/>
    </source>
</evidence>
<keyword evidence="4 7" id="KW-0812">Transmembrane</keyword>
<evidence type="ECO:0000256" key="6">
    <source>
        <dbReference type="ARBA" id="ARBA00023136"/>
    </source>
</evidence>
<feature type="transmembrane region" description="Helical" evidence="7">
    <location>
        <begin position="105"/>
        <end position="126"/>
    </location>
</feature>
<dbReference type="AlphaFoldDB" id="A0A517TRA2"/>
<evidence type="ECO:0000259" key="9">
    <source>
        <dbReference type="Pfam" id="PF16916"/>
    </source>
</evidence>
<dbReference type="GO" id="GO:0008324">
    <property type="term" value="F:monoatomic cation transmembrane transporter activity"/>
    <property type="evidence" value="ECO:0007669"/>
    <property type="project" value="InterPro"/>
</dbReference>
<keyword evidence="11" id="KW-1185">Reference proteome</keyword>
<sequence length="288" mass="30384">MRAALMAMGVSGVLGAVKVIAGVAGHSYALIADGVESLLDIVSSIAVWGSLKVAAADPNHRFPYGYGKAEPLAGLVIAAGLVVVAGVLAVQSIHEIRKPHQAPEVFTLIVLVVVVAVKELLFRWLVQTGREIESRAMESDAWHHRSDALTSIAAFIGISIALWGGKGYESADDWAALAACGLIAYNGVRLFRDALREILDAAPHGETLERIRAVAAAVPGVTGIDDCRARKSGLGWLVDIHVEVDGDMPVREGHRIAHEVKDALLTSEASVLDALVHIEPSGHGPCDV</sequence>
<evidence type="ECO:0000256" key="7">
    <source>
        <dbReference type="SAM" id="Phobius"/>
    </source>
</evidence>
<keyword evidence="6 7" id="KW-0472">Membrane</keyword>
<feature type="domain" description="Cation efflux protein transmembrane" evidence="8">
    <location>
        <begin position="7"/>
        <end position="199"/>
    </location>
</feature>
<dbReference type="SUPFAM" id="SSF161111">
    <property type="entry name" value="Cation efflux protein transmembrane domain-like"/>
    <property type="match status" value="1"/>
</dbReference>
<dbReference type="InterPro" id="IPR002524">
    <property type="entry name" value="Cation_efflux"/>
</dbReference>
<name>A0A517TRA2_9BACT</name>
<dbReference type="PANTHER" id="PTHR43840:SF15">
    <property type="entry name" value="MITOCHONDRIAL METAL TRANSPORTER 1-RELATED"/>
    <property type="match status" value="1"/>
</dbReference>
<evidence type="ECO:0000313" key="10">
    <source>
        <dbReference type="EMBL" id="QDT70906.1"/>
    </source>
</evidence>
<proteinExistence type="inferred from homology"/>
<dbReference type="Gene3D" id="3.30.70.1350">
    <property type="entry name" value="Cation efflux protein, cytoplasmic domain"/>
    <property type="match status" value="1"/>
</dbReference>
<keyword evidence="3" id="KW-0813">Transport</keyword>
<dbReference type="EMBL" id="CP036339">
    <property type="protein sequence ID" value="QDT70906.1"/>
    <property type="molecule type" value="Genomic_DNA"/>
</dbReference>
<dbReference type="InterPro" id="IPR050291">
    <property type="entry name" value="CDF_Transporter"/>
</dbReference>
<dbReference type="SUPFAM" id="SSF160240">
    <property type="entry name" value="Cation efflux protein cytoplasmic domain-like"/>
    <property type="match status" value="1"/>
</dbReference>
<dbReference type="Pfam" id="PF16916">
    <property type="entry name" value="ZT_dimer"/>
    <property type="match status" value="1"/>
</dbReference>
<evidence type="ECO:0000256" key="1">
    <source>
        <dbReference type="ARBA" id="ARBA00004141"/>
    </source>
</evidence>
<dbReference type="InterPro" id="IPR027469">
    <property type="entry name" value="Cation_efflux_TMD_sf"/>
</dbReference>
<organism evidence="10 11">
    <name type="scientific">Lacipirellula limnantheis</name>
    <dbReference type="NCBI Taxonomy" id="2528024"/>
    <lineage>
        <taxon>Bacteria</taxon>
        <taxon>Pseudomonadati</taxon>
        <taxon>Planctomycetota</taxon>
        <taxon>Planctomycetia</taxon>
        <taxon>Pirellulales</taxon>
        <taxon>Lacipirellulaceae</taxon>
        <taxon>Lacipirellula</taxon>
    </lineage>
</organism>
<dbReference type="Proteomes" id="UP000317909">
    <property type="component" value="Chromosome"/>
</dbReference>
<dbReference type="GO" id="GO:0016020">
    <property type="term" value="C:membrane"/>
    <property type="evidence" value="ECO:0007669"/>
    <property type="project" value="UniProtKB-SubCell"/>
</dbReference>
<dbReference type="FunFam" id="1.20.1510.10:FF:000006">
    <property type="entry name" value="Divalent cation efflux transporter"/>
    <property type="match status" value="1"/>
</dbReference>
<dbReference type="Pfam" id="PF01545">
    <property type="entry name" value="Cation_efflux"/>
    <property type="match status" value="1"/>
</dbReference>
<dbReference type="PANTHER" id="PTHR43840">
    <property type="entry name" value="MITOCHONDRIAL METAL TRANSPORTER 1-RELATED"/>
    <property type="match status" value="1"/>
</dbReference>
<evidence type="ECO:0000256" key="2">
    <source>
        <dbReference type="ARBA" id="ARBA00008114"/>
    </source>
</evidence>
<gene>
    <name evidence="10" type="primary">fieF</name>
    <name evidence="10" type="ORF">I41_00590</name>
</gene>
<protein>
    <submittedName>
        <fullName evidence="10">Ferrous-iron efflux pump FieF</fullName>
    </submittedName>
</protein>
<dbReference type="Gene3D" id="1.20.1510.10">
    <property type="entry name" value="Cation efflux protein transmembrane domain"/>
    <property type="match status" value="1"/>
</dbReference>
<comment type="similarity">
    <text evidence="2">Belongs to the cation diffusion facilitator (CDF) transporter (TC 2.A.4) family.</text>
</comment>
<dbReference type="KEGG" id="llh:I41_00590"/>
<feature type="transmembrane region" description="Helical" evidence="7">
    <location>
        <begin position="72"/>
        <end position="93"/>
    </location>
</feature>
<reference evidence="10 11" key="1">
    <citation type="submission" date="2019-02" db="EMBL/GenBank/DDBJ databases">
        <title>Deep-cultivation of Planctomycetes and their phenomic and genomic characterization uncovers novel biology.</title>
        <authorList>
            <person name="Wiegand S."/>
            <person name="Jogler M."/>
            <person name="Boedeker C."/>
            <person name="Pinto D."/>
            <person name="Vollmers J."/>
            <person name="Rivas-Marin E."/>
            <person name="Kohn T."/>
            <person name="Peeters S.H."/>
            <person name="Heuer A."/>
            <person name="Rast P."/>
            <person name="Oberbeckmann S."/>
            <person name="Bunk B."/>
            <person name="Jeske O."/>
            <person name="Meyerdierks A."/>
            <person name="Storesund J.E."/>
            <person name="Kallscheuer N."/>
            <person name="Luecker S."/>
            <person name="Lage O.M."/>
            <person name="Pohl T."/>
            <person name="Merkel B.J."/>
            <person name="Hornburger P."/>
            <person name="Mueller R.-W."/>
            <person name="Bruemmer F."/>
            <person name="Labrenz M."/>
            <person name="Spormann A.M."/>
            <person name="Op den Camp H."/>
            <person name="Overmann J."/>
            <person name="Amann R."/>
            <person name="Jetten M.S.M."/>
            <person name="Mascher T."/>
            <person name="Medema M.H."/>
            <person name="Devos D.P."/>
            <person name="Kaster A.-K."/>
            <person name="Ovreas L."/>
            <person name="Rohde M."/>
            <person name="Galperin M.Y."/>
            <person name="Jogler C."/>
        </authorList>
    </citation>
    <scope>NUCLEOTIDE SEQUENCE [LARGE SCALE GENOMIC DNA]</scope>
    <source>
        <strain evidence="10 11">I41</strain>
    </source>
</reference>
<comment type="subcellular location">
    <subcellularLocation>
        <location evidence="1">Membrane</location>
        <topology evidence="1">Multi-pass membrane protein</topology>
    </subcellularLocation>
</comment>
<evidence type="ECO:0000256" key="3">
    <source>
        <dbReference type="ARBA" id="ARBA00022448"/>
    </source>
</evidence>
<accession>A0A517TRA2</accession>
<feature type="domain" description="Cation efflux protein cytoplasmic" evidence="9">
    <location>
        <begin position="203"/>
        <end position="280"/>
    </location>
</feature>
<dbReference type="InterPro" id="IPR058533">
    <property type="entry name" value="Cation_efflux_TM"/>
</dbReference>
<dbReference type="NCBIfam" id="TIGR01297">
    <property type="entry name" value="CDF"/>
    <property type="match status" value="1"/>
</dbReference>
<evidence type="ECO:0000256" key="4">
    <source>
        <dbReference type="ARBA" id="ARBA00022692"/>
    </source>
</evidence>
<evidence type="ECO:0000256" key="5">
    <source>
        <dbReference type="ARBA" id="ARBA00022989"/>
    </source>
</evidence>
<dbReference type="InterPro" id="IPR036837">
    <property type="entry name" value="Cation_efflux_CTD_sf"/>
</dbReference>
<evidence type="ECO:0000313" key="11">
    <source>
        <dbReference type="Proteomes" id="UP000317909"/>
    </source>
</evidence>
<keyword evidence="5 7" id="KW-1133">Transmembrane helix</keyword>